<gene>
    <name evidence="1" type="ORF">CB0940_09238</name>
    <name evidence="2" type="ORF">RHO25_011112</name>
</gene>
<reference evidence="1 3" key="1">
    <citation type="submission" date="2015-10" db="EMBL/GenBank/DDBJ databases">
        <title>The cercosporin biosynthetic gene cluster was horizontally transferred to several fungal lineages and shown to be expanded in Cercospora beticola based on microsynteny with recipient genomes.</title>
        <authorList>
            <person name="De Jonge R."/>
            <person name="Ebert M.K."/>
            <person name="Suttle J.C."/>
            <person name="Jurick Ii W.M."/>
            <person name="Secor G.A."/>
            <person name="Thomma B.P."/>
            <person name="Van De Peer Y."/>
            <person name="Bolton M.D."/>
        </authorList>
    </citation>
    <scope>NUCLEOTIDE SEQUENCE [LARGE SCALE GENOMIC DNA]</scope>
    <source>
        <strain evidence="1 3">09-40</strain>
    </source>
</reference>
<accession>A0A2G5HGB8</accession>
<proteinExistence type="predicted"/>
<evidence type="ECO:0000313" key="4">
    <source>
        <dbReference type="Proteomes" id="UP001302367"/>
    </source>
</evidence>
<dbReference type="EMBL" id="LKMD01000106">
    <property type="protein sequence ID" value="PIA91579.1"/>
    <property type="molecule type" value="Genomic_DNA"/>
</dbReference>
<dbReference type="AlphaFoldDB" id="A0A2G5HGB8"/>
<sequence length="217" mass="25075">MRPLHEELADELLSLYRFMVTLHIPEEALKIPPPGGWRDDTIRARFEPGEKDEAVIKLLRHIPYIASKIEGYQIWEGCECNNFTETSKDFFDPLEEIMDTCNWEPLKVERGKYLATLGKSAGRNGWYIFCDVRTREVIHVDFQEGAIAPEASPRIFAETTKESFRKLDAYPIRPNKVCLAAMTGKDEMSEIRKVFDKHGWPGEAFRKSECLEDLANF</sequence>
<dbReference type="Proteomes" id="UP001302367">
    <property type="component" value="Chromosome 7"/>
</dbReference>
<organism evidence="1 3">
    <name type="scientific">Cercospora beticola</name>
    <name type="common">Sugarbeet leaf spot fungus</name>
    <dbReference type="NCBI Taxonomy" id="122368"/>
    <lineage>
        <taxon>Eukaryota</taxon>
        <taxon>Fungi</taxon>
        <taxon>Dikarya</taxon>
        <taxon>Ascomycota</taxon>
        <taxon>Pezizomycotina</taxon>
        <taxon>Dothideomycetes</taxon>
        <taxon>Dothideomycetidae</taxon>
        <taxon>Mycosphaerellales</taxon>
        <taxon>Mycosphaerellaceae</taxon>
        <taxon>Cercospora</taxon>
    </lineage>
</organism>
<evidence type="ECO:0008006" key="5">
    <source>
        <dbReference type="Google" id="ProtNLM"/>
    </source>
</evidence>
<dbReference type="Proteomes" id="UP000230605">
    <property type="component" value="Chromosome 7"/>
</dbReference>
<dbReference type="EMBL" id="CP134190">
    <property type="protein sequence ID" value="WPB06455.1"/>
    <property type="molecule type" value="Genomic_DNA"/>
</dbReference>
<evidence type="ECO:0000313" key="1">
    <source>
        <dbReference type="EMBL" id="PIA91579.1"/>
    </source>
</evidence>
<dbReference type="OrthoDB" id="5343383at2759"/>
<name>A0A2G5HGB8_CERBT</name>
<evidence type="ECO:0000313" key="3">
    <source>
        <dbReference type="Proteomes" id="UP000230605"/>
    </source>
</evidence>
<reference evidence="2 4" key="2">
    <citation type="submission" date="2023-09" db="EMBL/GenBank/DDBJ databases">
        <title>Complete-Gapless Cercospora beticola genome.</title>
        <authorList>
            <person name="Wyatt N.A."/>
            <person name="Spanner R.E."/>
            <person name="Bolton M.D."/>
        </authorList>
    </citation>
    <scope>NUCLEOTIDE SEQUENCE [LARGE SCALE GENOMIC DNA]</scope>
    <source>
        <strain evidence="2">Cb09-40</strain>
    </source>
</reference>
<protein>
    <recommendedName>
        <fullName evidence="5">Knr4/Smi1-like domain-containing protein</fullName>
    </recommendedName>
</protein>
<evidence type="ECO:0000313" key="2">
    <source>
        <dbReference type="EMBL" id="WPB06455.1"/>
    </source>
</evidence>
<keyword evidence="4" id="KW-1185">Reference proteome</keyword>